<dbReference type="AlphaFoldDB" id="A0A7M5X2Y0"/>
<dbReference type="PANTHER" id="PTHR24113">
    <property type="entry name" value="RAN GTPASE-ACTIVATING PROTEIN 1"/>
    <property type="match status" value="1"/>
</dbReference>
<dbReference type="Proteomes" id="UP000594262">
    <property type="component" value="Unplaced"/>
</dbReference>
<dbReference type="InterPro" id="IPR001611">
    <property type="entry name" value="Leu-rich_rpt"/>
</dbReference>
<dbReference type="SUPFAM" id="SSF52047">
    <property type="entry name" value="RNI-like"/>
    <property type="match status" value="1"/>
</dbReference>
<dbReference type="GO" id="GO:0005829">
    <property type="term" value="C:cytosol"/>
    <property type="evidence" value="ECO:0007669"/>
    <property type="project" value="TreeGrafter"/>
</dbReference>
<keyword evidence="2" id="KW-0433">Leucine-rich repeat</keyword>
<dbReference type="OrthoDB" id="184583at2759"/>
<evidence type="ECO:0000256" key="2">
    <source>
        <dbReference type="ARBA" id="ARBA00022614"/>
    </source>
</evidence>
<dbReference type="InterPro" id="IPR032675">
    <property type="entry name" value="LRR_dom_sf"/>
</dbReference>
<dbReference type="PROSITE" id="PS51450">
    <property type="entry name" value="LRR"/>
    <property type="match status" value="1"/>
</dbReference>
<name>A0A7M5X2Y0_9CNID</name>
<keyword evidence="1" id="KW-0343">GTPase activation</keyword>
<dbReference type="RefSeq" id="XP_066932824.1">
    <property type="nucleotide sequence ID" value="XM_067076723.1"/>
</dbReference>
<dbReference type="GO" id="GO:0005634">
    <property type="term" value="C:nucleus"/>
    <property type="evidence" value="ECO:0007669"/>
    <property type="project" value="TreeGrafter"/>
</dbReference>
<evidence type="ECO:0000313" key="5">
    <source>
        <dbReference type="Proteomes" id="UP000594262"/>
    </source>
</evidence>
<accession>A0A7M5X2Y0</accession>
<dbReference type="PANTHER" id="PTHR24113:SF12">
    <property type="entry name" value="RAN GTPASE-ACTIVATING PROTEIN 1"/>
    <property type="match status" value="1"/>
</dbReference>
<dbReference type="Pfam" id="PF13516">
    <property type="entry name" value="LRR_6"/>
    <property type="match status" value="2"/>
</dbReference>
<protein>
    <recommendedName>
        <fullName evidence="6">Ran GTPase activating protein</fullName>
    </recommendedName>
</protein>
<evidence type="ECO:0000313" key="4">
    <source>
        <dbReference type="EnsemblMetazoa" id="CLYHEMP017032.5"/>
    </source>
</evidence>
<evidence type="ECO:0000256" key="3">
    <source>
        <dbReference type="ARBA" id="ARBA00022737"/>
    </source>
</evidence>
<keyword evidence="3" id="KW-0677">Repeat</keyword>
<keyword evidence="5" id="KW-1185">Reference proteome</keyword>
<dbReference type="GeneID" id="136820535"/>
<dbReference type="GO" id="GO:0031267">
    <property type="term" value="F:small GTPase binding"/>
    <property type="evidence" value="ECO:0007669"/>
    <property type="project" value="TreeGrafter"/>
</dbReference>
<proteinExistence type="predicted"/>
<dbReference type="CDD" id="cd00116">
    <property type="entry name" value="LRR_RI"/>
    <property type="match status" value="1"/>
</dbReference>
<dbReference type="InterPro" id="IPR027038">
    <property type="entry name" value="RanGap"/>
</dbReference>
<dbReference type="GO" id="GO:0005096">
    <property type="term" value="F:GTPase activator activity"/>
    <property type="evidence" value="ECO:0007669"/>
    <property type="project" value="UniProtKB-KW"/>
</dbReference>
<dbReference type="SMART" id="SM00368">
    <property type="entry name" value="LRR_RI"/>
    <property type="match status" value="7"/>
</dbReference>
<dbReference type="Gene3D" id="3.80.10.10">
    <property type="entry name" value="Ribonuclease Inhibitor"/>
    <property type="match status" value="1"/>
</dbReference>
<dbReference type="GO" id="GO:0006913">
    <property type="term" value="P:nucleocytoplasmic transport"/>
    <property type="evidence" value="ECO:0007669"/>
    <property type="project" value="TreeGrafter"/>
</dbReference>
<evidence type="ECO:0000256" key="1">
    <source>
        <dbReference type="ARBA" id="ARBA00022468"/>
    </source>
</evidence>
<organism evidence="4 5">
    <name type="scientific">Clytia hemisphaerica</name>
    <dbReference type="NCBI Taxonomy" id="252671"/>
    <lineage>
        <taxon>Eukaryota</taxon>
        <taxon>Metazoa</taxon>
        <taxon>Cnidaria</taxon>
        <taxon>Hydrozoa</taxon>
        <taxon>Hydroidolina</taxon>
        <taxon>Leptothecata</taxon>
        <taxon>Obeliida</taxon>
        <taxon>Clytiidae</taxon>
        <taxon>Clytia</taxon>
    </lineage>
</organism>
<sequence length="347" mass="37591">MEVSFLGKELKLDNEEDGEEIANAIKNCRDMETLKLQGNTLGVGASKVISEALKQQSAFKKALWSDMYTGRLRSEIPKSLELLSEGIITAGAKLTVLDLSDNAFGPDGVDGIKKLLRSESSYLLHTLKLNNNGLGIGGGKILSEAFIDCHKSSSAAGTPFALKVFISGRNRLENEGAKALSKAFKLLGSLEEITMPQNGIRPDGVSILCEAFKENLNLKVININDNTCTLSGASSLAECLPLLTKLEVLDVGDCLVRNNGAKVLAPSIAACNSLKTINLSFNEIRQDGALAVVNCIRNKNHLEMLNLDGNELESIEEIQDRMSEFNMINSLGPFDDNEEPDSDEENE</sequence>
<evidence type="ECO:0008006" key="6">
    <source>
        <dbReference type="Google" id="ProtNLM"/>
    </source>
</evidence>
<dbReference type="RefSeq" id="XP_066932823.1">
    <property type="nucleotide sequence ID" value="XM_067076722.1"/>
</dbReference>
<dbReference type="EnsemblMetazoa" id="CLYHEMT017032.5">
    <property type="protein sequence ID" value="CLYHEMP017032.5"/>
    <property type="gene ID" value="CLYHEMG017032"/>
</dbReference>
<reference evidence="4" key="1">
    <citation type="submission" date="2021-01" db="UniProtKB">
        <authorList>
            <consortium name="EnsemblMetazoa"/>
        </authorList>
    </citation>
    <scope>IDENTIFICATION</scope>
</reference>
<dbReference type="GO" id="GO:0048471">
    <property type="term" value="C:perinuclear region of cytoplasm"/>
    <property type="evidence" value="ECO:0007669"/>
    <property type="project" value="TreeGrafter"/>
</dbReference>